<evidence type="ECO:0000259" key="7">
    <source>
        <dbReference type="Pfam" id="PF00155"/>
    </source>
</evidence>
<dbReference type="FunFam" id="3.40.640.10:FF:000033">
    <property type="entry name" value="Aspartate aminotransferase"/>
    <property type="match status" value="1"/>
</dbReference>
<dbReference type="AlphaFoldDB" id="A0A3M8RJ20"/>
<dbReference type="Gene3D" id="3.90.1150.10">
    <property type="entry name" value="Aspartate Aminotransferase, domain 1"/>
    <property type="match status" value="1"/>
</dbReference>
<sequence>MDIRLSRRVNAVRPSPTLAVAARAQQLRREGKDIVSLGAGEPDFDTPEYIKEGAIAAIRQGFTKYTAVGGTPELKAAIIHKFQNDNGLSYRPDEILVSVGGKQSFFNLCQALLDAGDEVIIPAPYWVSYPDMVLLAEGRPVILPTDATQHFKITPEQLAAAITPATRLLVLNSPSNPSGVAYSRDELAALGEVLRHHPQVLIASDDMYEKIRFHDEAFVNIANACPDLTPRCIIMNGVSKAYAMTGWRIGYCGGPRALIAAMTTVQSQSTSNPTSIAQVAAQVALEGGDSAIHPMVHAFRRRHDYVYGRLHALPGVQVLPSDGTFYSFPGFQGVMAARGLPDDVAVADALLEAGVAVVPGSAFGSPGHIRLSFATSDDNLRLALDRIAAFVHGAS</sequence>
<dbReference type="InterPro" id="IPR004839">
    <property type="entry name" value="Aminotransferase_I/II_large"/>
</dbReference>
<dbReference type="RefSeq" id="WP_123102146.1">
    <property type="nucleotide sequence ID" value="NZ_CP127527.1"/>
</dbReference>
<accession>A0A3M8RJ20</accession>
<dbReference type="InterPro" id="IPR015422">
    <property type="entry name" value="PyrdxlP-dep_Trfase_small"/>
</dbReference>
<proteinExistence type="inferred from homology"/>
<protein>
    <recommendedName>
        <fullName evidence="6">Aminotransferase</fullName>
        <ecNumber evidence="6">2.6.1.-</ecNumber>
    </recommendedName>
</protein>
<dbReference type="InterPro" id="IPR015421">
    <property type="entry name" value="PyrdxlP-dep_Trfase_major"/>
</dbReference>
<dbReference type="GO" id="GO:0008483">
    <property type="term" value="F:transaminase activity"/>
    <property type="evidence" value="ECO:0007669"/>
    <property type="project" value="UniProtKB-KW"/>
</dbReference>
<dbReference type="PANTHER" id="PTHR46383:SF1">
    <property type="entry name" value="ASPARTATE AMINOTRANSFERASE"/>
    <property type="match status" value="1"/>
</dbReference>
<evidence type="ECO:0000256" key="2">
    <source>
        <dbReference type="ARBA" id="ARBA00007441"/>
    </source>
</evidence>
<evidence type="ECO:0000256" key="4">
    <source>
        <dbReference type="ARBA" id="ARBA00022679"/>
    </source>
</evidence>
<gene>
    <name evidence="8" type="ORF">EC580_03250</name>
</gene>
<dbReference type="GO" id="GO:0006520">
    <property type="term" value="P:amino acid metabolic process"/>
    <property type="evidence" value="ECO:0007669"/>
    <property type="project" value="InterPro"/>
</dbReference>
<organism evidence="8">
    <name type="scientific">Acidithiobacillus sulfuriphilus</name>
    <dbReference type="NCBI Taxonomy" id="1867749"/>
    <lineage>
        <taxon>Bacteria</taxon>
        <taxon>Pseudomonadati</taxon>
        <taxon>Pseudomonadota</taxon>
        <taxon>Acidithiobacillia</taxon>
        <taxon>Acidithiobacillales</taxon>
        <taxon>Acidithiobacillaceae</taxon>
        <taxon>Acidithiobacillus</taxon>
    </lineage>
</organism>
<evidence type="ECO:0000313" key="8">
    <source>
        <dbReference type="EMBL" id="RNF68323.1"/>
    </source>
</evidence>
<keyword evidence="5" id="KW-0663">Pyridoxal phosphate</keyword>
<dbReference type="InterPro" id="IPR004838">
    <property type="entry name" value="NHTrfase_class1_PyrdxlP-BS"/>
</dbReference>
<dbReference type="EMBL" id="RIZI01000123">
    <property type="protein sequence ID" value="RNF68323.1"/>
    <property type="molecule type" value="Genomic_DNA"/>
</dbReference>
<reference evidence="8" key="1">
    <citation type="submission" date="2018-10" db="EMBL/GenBank/DDBJ databases">
        <title>Acidithiobacillus sulfuriphilus sp. nov.: an extremely acidophilic sulfur-oxidizing chemolithotroph isolated from a neutral pH environment.</title>
        <authorList>
            <person name="Falagan C."/>
            <person name="Moya-Beltran A."/>
            <person name="Quatrini R."/>
            <person name="Johnson D.B."/>
        </authorList>
    </citation>
    <scope>NUCLEOTIDE SEQUENCE [LARGE SCALE GENOMIC DNA]</scope>
    <source>
        <strain evidence="8">CJ-2</strain>
    </source>
</reference>
<dbReference type="Pfam" id="PF00155">
    <property type="entry name" value="Aminotran_1_2"/>
    <property type="match status" value="1"/>
</dbReference>
<evidence type="ECO:0000256" key="5">
    <source>
        <dbReference type="ARBA" id="ARBA00022898"/>
    </source>
</evidence>
<dbReference type="Gene3D" id="3.40.640.10">
    <property type="entry name" value="Type I PLP-dependent aspartate aminotransferase-like (Major domain)"/>
    <property type="match status" value="1"/>
</dbReference>
<keyword evidence="4 6" id="KW-0808">Transferase</keyword>
<dbReference type="PANTHER" id="PTHR46383">
    <property type="entry name" value="ASPARTATE AMINOTRANSFERASE"/>
    <property type="match status" value="1"/>
</dbReference>
<dbReference type="GO" id="GO:0030170">
    <property type="term" value="F:pyridoxal phosphate binding"/>
    <property type="evidence" value="ECO:0007669"/>
    <property type="project" value="InterPro"/>
</dbReference>
<evidence type="ECO:0000256" key="3">
    <source>
        <dbReference type="ARBA" id="ARBA00022576"/>
    </source>
</evidence>
<dbReference type="SUPFAM" id="SSF53383">
    <property type="entry name" value="PLP-dependent transferases"/>
    <property type="match status" value="1"/>
</dbReference>
<comment type="caution">
    <text evidence="8">The sequence shown here is derived from an EMBL/GenBank/DDBJ whole genome shotgun (WGS) entry which is preliminary data.</text>
</comment>
<feature type="domain" description="Aminotransferase class I/classII large" evidence="7">
    <location>
        <begin position="32"/>
        <end position="387"/>
    </location>
</feature>
<evidence type="ECO:0000256" key="6">
    <source>
        <dbReference type="RuleBase" id="RU000481"/>
    </source>
</evidence>
<comment type="cofactor">
    <cofactor evidence="1 6">
        <name>pyridoxal 5'-phosphate</name>
        <dbReference type="ChEBI" id="CHEBI:597326"/>
    </cofactor>
</comment>
<dbReference type="InterPro" id="IPR015424">
    <property type="entry name" value="PyrdxlP-dep_Trfase"/>
</dbReference>
<dbReference type="CDD" id="cd00609">
    <property type="entry name" value="AAT_like"/>
    <property type="match status" value="1"/>
</dbReference>
<dbReference type="InterPro" id="IPR050596">
    <property type="entry name" value="AspAT/PAT-like"/>
</dbReference>
<dbReference type="EC" id="2.6.1.-" evidence="6"/>
<dbReference type="PROSITE" id="PS00105">
    <property type="entry name" value="AA_TRANSFER_CLASS_1"/>
    <property type="match status" value="1"/>
</dbReference>
<dbReference type="OrthoDB" id="392079at2"/>
<evidence type="ECO:0000256" key="1">
    <source>
        <dbReference type="ARBA" id="ARBA00001933"/>
    </source>
</evidence>
<comment type="similarity">
    <text evidence="2 6">Belongs to the class-I pyridoxal-phosphate-dependent aminotransferase family.</text>
</comment>
<keyword evidence="3 6" id="KW-0032">Aminotransferase</keyword>
<name>A0A3M8RJ20_9PROT</name>